<dbReference type="STRING" id="1117647.M5M_10207"/>
<sequence>MKTSQVSGSQSECNYDNNYYGDQVCIVRA</sequence>
<proteinExistence type="predicted"/>
<accession>R9S506</accession>
<keyword evidence="2" id="KW-1185">Reference proteome</keyword>
<name>R9S506_SIMAS</name>
<protein>
    <submittedName>
        <fullName evidence="1">Uncharacterized protein</fullName>
    </submittedName>
</protein>
<dbReference type="Proteomes" id="UP000000466">
    <property type="component" value="Chromosome"/>
</dbReference>
<evidence type="ECO:0000313" key="1">
    <source>
        <dbReference type="EMBL" id="AGN11320.1"/>
    </source>
</evidence>
<dbReference type="AlphaFoldDB" id="R9S506"/>
<evidence type="ECO:0000313" key="2">
    <source>
        <dbReference type="Proteomes" id="UP000000466"/>
    </source>
</evidence>
<dbReference type="HOGENOM" id="CLU_3410198_0_0_6"/>
<dbReference type="KEGG" id="saga:M5M_10207"/>
<reference evidence="1 2" key="1">
    <citation type="journal article" date="2013" name="Genome Announc.">
        <title>Complete genome sequence of Simiduia agarivorans SA1(T), a marine bacterium able to degrade a variety of polysaccharides.</title>
        <authorList>
            <person name="Lin S.Y."/>
            <person name="Shieh W.Y."/>
            <person name="Chen J.S."/>
            <person name="Tang S.L."/>
        </authorList>
    </citation>
    <scope>NUCLEOTIDE SEQUENCE [LARGE SCALE GENOMIC DNA]</scope>
    <source>
        <strain evidence="2">DSM 21679 / JCM 13881 / BCRC 17597 / SA1</strain>
    </source>
</reference>
<gene>
    <name evidence="1" type="ordered locus">M5M_10207</name>
</gene>
<organism evidence="1 2">
    <name type="scientific">Simiduia agarivorans (strain DSM 21679 / JCM 13881 / BCRC 17597 / SA1)</name>
    <dbReference type="NCBI Taxonomy" id="1117647"/>
    <lineage>
        <taxon>Bacteria</taxon>
        <taxon>Pseudomonadati</taxon>
        <taxon>Pseudomonadota</taxon>
        <taxon>Gammaproteobacteria</taxon>
        <taxon>Cellvibrionales</taxon>
        <taxon>Cellvibrionaceae</taxon>
        <taxon>Simiduia</taxon>
    </lineage>
</organism>
<dbReference type="EMBL" id="CP003746">
    <property type="protein sequence ID" value="AGN11320.1"/>
    <property type="molecule type" value="Genomic_DNA"/>
</dbReference>